<accession>A0ACC1Q4I4</accession>
<name>A0ACC1Q4I4_9APHY</name>
<evidence type="ECO:0000313" key="1">
    <source>
        <dbReference type="EMBL" id="KAJ3007872.1"/>
    </source>
</evidence>
<keyword evidence="2" id="KW-1185">Reference proteome</keyword>
<protein>
    <submittedName>
        <fullName evidence="1">Uncharacterized protein</fullName>
    </submittedName>
</protein>
<gene>
    <name evidence="1" type="ORF">NUW54_g3377</name>
</gene>
<dbReference type="Proteomes" id="UP001144978">
    <property type="component" value="Unassembled WGS sequence"/>
</dbReference>
<sequence length="1259" mass="137695">MAIFEHVVEQMTPTDDIGLVELWVEILTEAALAASGRAAECPSDPVCTPKQGDGSNAEQLYLRTAVRHHHPVGANLSQSKLPFKKISPEAYAEQNSAEYERLRLRTHHDRAQQALREQKQADFKRAYEREKKRKQRFRKRWEKTPSGPVIDIEDSEQESEPAAVDVHQDSEGVHVPSTAGPHREELAKRSWSASNTGHRRQVQHARLTQKAKVNGTAPPPPLQSRMNWQLYPYWLKIASAQTRMMSWSPTEIVKYLHKTDPELFSGLRVNTLAKWIVSDDSGKKSWSPEVLKRAEDGRRISVTMRSKTLSEYPLVVSDAVTQLRALRLAGIPVQAPLVTAILRAHILHRAPHLLAPGSKFKLSASWVHRFVRDVLNWSSRKSTRAARKVPRNGEDLCERAFLRMVFAIKFHNIKPSMIINADQAGVLLMPSGKQTYEVKGSKDVNVHAHDEKRQMTIVVASSLDGKLLPFQSVWGGTTNVSLPSTEAPRRAEADELGFVYAHGDTRHWSSKETTKKWILEVLDPFLARQRAAGTLPDDEMALLLIDVWLIHIAKKHPDDFLPCMKLTHQNVIIIFVPGGCTGSFQPADVGLQRVVKHVIKQSAVDFLVGTATRRLQAGHKADELLLPTDMPTLRNACVAWLVDAYHYLNKRPEVIRKAWAKCEAKGWNLSYECLTSAAASDHLRKVMASDVAFAAEFANLDTVSGDLTEESEDGNSHDHDDDVALAADVLMVACIPAACISGTQGGDAVTIGSDDEFISADAELDFEEGVAVSPPTLTISAATAPSPLEVGPSLSTASQPSGPPLAPSLSSSCTQGASSSLAVPEKPGKTTSETTYLANIAVSGGVNHAVHCTDEQLRVTDKRRSMKPMKTPSIPERSERSSSPEKDATPNTPRVDAHGKVKISGPMNGTPIPAGYKFGKDAPPPEQPPMPTSTRDRAEKTKSRTAFKGWGFGRTHDKAAAAVPALAPRPVFGVSLEDSLDVAQIASLPAIVFRCIQYLEVKKAEQEEGIYRLSGSTAVIKSLKDRFNAEGDVDLLASDEYWDPHAIAGLLKTFLRELPASILTRDLHLRFLSVIDFVDPQERVRELSHLISSLPVANYSLLRALTAHLILIVQNANINKMTMRNVGIVFSPTLGIPAGVFSLMLGEFKRVFNVDGTLEESAPPADVEDAQAQTSARRNSQHYSEAAADQMLGLAGRVLPVQQEEGQSDADDGEDVVEESGTEATTENEHGLSSAGVTEMTTGLGADPSPPSSMSPCPA</sequence>
<dbReference type="EMBL" id="JANSHE010000703">
    <property type="protein sequence ID" value="KAJ3007872.1"/>
    <property type="molecule type" value="Genomic_DNA"/>
</dbReference>
<comment type="caution">
    <text evidence="1">The sequence shown here is derived from an EMBL/GenBank/DDBJ whole genome shotgun (WGS) entry which is preliminary data.</text>
</comment>
<organism evidence="1 2">
    <name type="scientific">Trametes sanguinea</name>
    <dbReference type="NCBI Taxonomy" id="158606"/>
    <lineage>
        <taxon>Eukaryota</taxon>
        <taxon>Fungi</taxon>
        <taxon>Dikarya</taxon>
        <taxon>Basidiomycota</taxon>
        <taxon>Agaricomycotina</taxon>
        <taxon>Agaricomycetes</taxon>
        <taxon>Polyporales</taxon>
        <taxon>Polyporaceae</taxon>
        <taxon>Trametes</taxon>
    </lineage>
</organism>
<evidence type="ECO:0000313" key="2">
    <source>
        <dbReference type="Proteomes" id="UP001144978"/>
    </source>
</evidence>
<proteinExistence type="predicted"/>
<reference evidence="1" key="1">
    <citation type="submission" date="2022-08" db="EMBL/GenBank/DDBJ databases">
        <title>Genome Sequence of Pycnoporus sanguineus.</title>
        <authorList>
            <person name="Buettner E."/>
        </authorList>
    </citation>
    <scope>NUCLEOTIDE SEQUENCE</scope>
    <source>
        <strain evidence="1">CG-C14</strain>
    </source>
</reference>